<reference evidence="2" key="2">
    <citation type="submission" date="2021-04" db="EMBL/GenBank/DDBJ databases">
        <authorList>
            <person name="Gilroy R."/>
        </authorList>
    </citation>
    <scope>NUCLEOTIDE SEQUENCE</scope>
    <source>
        <strain evidence="2">ChiBcolR8-3208</strain>
    </source>
</reference>
<accession>A0A9D2S0C7</accession>
<proteinExistence type="predicted"/>
<dbReference type="NCBIfam" id="TIGR00762">
    <property type="entry name" value="DegV"/>
    <property type="match status" value="1"/>
</dbReference>
<dbReference type="AlphaFoldDB" id="A0A9D2S0C7"/>
<name>A0A9D2S0C7_9FIRM</name>
<organism evidence="2 3">
    <name type="scientific">Candidatus Acutalibacter ornithocaccae</name>
    <dbReference type="NCBI Taxonomy" id="2838416"/>
    <lineage>
        <taxon>Bacteria</taxon>
        <taxon>Bacillati</taxon>
        <taxon>Bacillota</taxon>
        <taxon>Clostridia</taxon>
        <taxon>Eubacteriales</taxon>
        <taxon>Acutalibacteraceae</taxon>
        <taxon>Acutalibacter</taxon>
    </lineage>
</organism>
<dbReference type="InterPro" id="IPR050270">
    <property type="entry name" value="DegV_domain_contain"/>
</dbReference>
<dbReference type="Gene3D" id="3.30.1180.10">
    <property type="match status" value="1"/>
</dbReference>
<reference evidence="2" key="1">
    <citation type="journal article" date="2021" name="PeerJ">
        <title>Extensive microbial diversity within the chicken gut microbiome revealed by metagenomics and culture.</title>
        <authorList>
            <person name="Gilroy R."/>
            <person name="Ravi A."/>
            <person name="Getino M."/>
            <person name="Pursley I."/>
            <person name="Horton D.L."/>
            <person name="Alikhan N.F."/>
            <person name="Baker D."/>
            <person name="Gharbi K."/>
            <person name="Hall N."/>
            <person name="Watson M."/>
            <person name="Adriaenssens E.M."/>
            <person name="Foster-Nyarko E."/>
            <person name="Jarju S."/>
            <person name="Secka A."/>
            <person name="Antonio M."/>
            <person name="Oren A."/>
            <person name="Chaudhuri R.R."/>
            <person name="La Ragione R."/>
            <person name="Hildebrand F."/>
            <person name="Pallen M.J."/>
        </authorList>
    </citation>
    <scope>NUCLEOTIDE SEQUENCE</scope>
    <source>
        <strain evidence="2">ChiBcolR8-3208</strain>
    </source>
</reference>
<keyword evidence="1" id="KW-0446">Lipid-binding</keyword>
<sequence length="278" mass="30072">MVKIVTDSSCDISPQRCAELGVEMLPITVNFGDQSYRANLDISNEEFYEKLAAAEELPHTAQITPAQFEKIFQPYKDSGDDVVCLFISSQMSGTLQSARVAANILGADNILLPDTLHVTFALGLLVEEAVKMRDAGLSGKEIVARIEELIPRVRLFAMIEDLKYLKMGGRLSATSALVASILGICPIITLKDGLVEVVGKARGKKAAFAAIRKFVEKEPISGDYCVTVGHANVPENCKAFEEYMGDLLKKREVHTQAIGSIVGTHTGPGAVGLAYIKK</sequence>
<comment type="caution">
    <text evidence="2">The sequence shown here is derived from an EMBL/GenBank/DDBJ whole genome shotgun (WGS) entry which is preliminary data.</text>
</comment>
<dbReference type="PROSITE" id="PS51482">
    <property type="entry name" value="DEGV"/>
    <property type="match status" value="1"/>
</dbReference>
<dbReference type="PANTHER" id="PTHR33434">
    <property type="entry name" value="DEGV DOMAIN-CONTAINING PROTEIN DR_1986-RELATED"/>
    <property type="match status" value="1"/>
</dbReference>
<dbReference type="InterPro" id="IPR043168">
    <property type="entry name" value="DegV_C"/>
</dbReference>
<evidence type="ECO:0000313" key="2">
    <source>
        <dbReference type="EMBL" id="HJB38015.1"/>
    </source>
</evidence>
<gene>
    <name evidence="2" type="ORF">H9942_08115</name>
</gene>
<dbReference type="EMBL" id="DWXZ01000173">
    <property type="protein sequence ID" value="HJB38015.1"/>
    <property type="molecule type" value="Genomic_DNA"/>
</dbReference>
<dbReference type="Proteomes" id="UP000824214">
    <property type="component" value="Unassembled WGS sequence"/>
</dbReference>
<dbReference type="SUPFAM" id="SSF82549">
    <property type="entry name" value="DAK1/DegV-like"/>
    <property type="match status" value="1"/>
</dbReference>
<protein>
    <submittedName>
        <fullName evidence="2">DegV family protein</fullName>
    </submittedName>
</protein>
<dbReference type="Pfam" id="PF02645">
    <property type="entry name" value="DegV"/>
    <property type="match status" value="1"/>
</dbReference>
<evidence type="ECO:0000256" key="1">
    <source>
        <dbReference type="ARBA" id="ARBA00023121"/>
    </source>
</evidence>
<dbReference type="Gene3D" id="3.40.50.10170">
    <property type="match status" value="1"/>
</dbReference>
<evidence type="ECO:0000313" key="3">
    <source>
        <dbReference type="Proteomes" id="UP000824214"/>
    </source>
</evidence>
<dbReference type="GO" id="GO:0008289">
    <property type="term" value="F:lipid binding"/>
    <property type="evidence" value="ECO:0007669"/>
    <property type="project" value="UniProtKB-KW"/>
</dbReference>
<dbReference type="InterPro" id="IPR003797">
    <property type="entry name" value="DegV"/>
</dbReference>
<dbReference type="PANTHER" id="PTHR33434:SF2">
    <property type="entry name" value="FATTY ACID-BINDING PROTEIN TM_1468"/>
    <property type="match status" value="1"/>
</dbReference>